<dbReference type="Pfam" id="PF00069">
    <property type="entry name" value="Pkinase"/>
    <property type="match status" value="1"/>
</dbReference>
<evidence type="ECO:0000259" key="2">
    <source>
        <dbReference type="PROSITE" id="PS50011"/>
    </source>
</evidence>
<gene>
    <name evidence="4" type="primary">LOC120273790</name>
</gene>
<dbReference type="RefSeq" id="XP_039136427.1">
    <property type="nucleotide sequence ID" value="XM_039280493.1"/>
</dbReference>
<dbReference type="InterPro" id="IPR000719">
    <property type="entry name" value="Prot_kinase_dom"/>
</dbReference>
<dbReference type="Gene3D" id="3.30.200.20">
    <property type="entry name" value="Phosphorylase Kinase, domain 1"/>
    <property type="match status" value="1"/>
</dbReference>
<dbReference type="GeneID" id="120273790"/>
<feature type="domain" description="Protein kinase" evidence="2">
    <location>
        <begin position="338"/>
        <end position="604"/>
    </location>
</feature>
<proteinExistence type="predicted"/>
<dbReference type="InterPro" id="IPR011009">
    <property type="entry name" value="Kinase-like_dom_sf"/>
</dbReference>
<evidence type="ECO:0000256" key="1">
    <source>
        <dbReference type="SAM" id="MobiDB-lite"/>
    </source>
</evidence>
<dbReference type="AlphaFoldDB" id="A0AB40CA05"/>
<dbReference type="InterPro" id="IPR045845">
    <property type="entry name" value="BSK"/>
</dbReference>
<accession>A0AB40CA05</accession>
<dbReference type="Proteomes" id="UP001515500">
    <property type="component" value="Chromosome 12"/>
</dbReference>
<dbReference type="GO" id="GO:0005524">
    <property type="term" value="F:ATP binding"/>
    <property type="evidence" value="ECO:0007669"/>
    <property type="project" value="UniProtKB-KW"/>
</dbReference>
<dbReference type="GO" id="GO:0004672">
    <property type="term" value="F:protein kinase activity"/>
    <property type="evidence" value="ECO:0007669"/>
    <property type="project" value="InterPro"/>
</dbReference>
<organism evidence="3 4">
    <name type="scientific">Dioscorea cayennensis subsp. rotundata</name>
    <name type="common">White Guinea yam</name>
    <name type="synonym">Dioscorea rotundata</name>
    <dbReference type="NCBI Taxonomy" id="55577"/>
    <lineage>
        <taxon>Eukaryota</taxon>
        <taxon>Viridiplantae</taxon>
        <taxon>Streptophyta</taxon>
        <taxon>Embryophyta</taxon>
        <taxon>Tracheophyta</taxon>
        <taxon>Spermatophyta</taxon>
        <taxon>Magnoliopsida</taxon>
        <taxon>Liliopsida</taxon>
        <taxon>Dioscoreales</taxon>
        <taxon>Dioscoreaceae</taxon>
        <taxon>Dioscorea</taxon>
    </lineage>
</organism>
<dbReference type="GO" id="GO:0012505">
    <property type="term" value="C:endomembrane system"/>
    <property type="evidence" value="ECO:0007669"/>
    <property type="project" value="UniProtKB-SubCell"/>
</dbReference>
<dbReference type="PANTHER" id="PTHR45863:SF10">
    <property type="entry name" value="SERINE_THREONINE-PROTEIN KINASE BSK-RELATED"/>
    <property type="match status" value="1"/>
</dbReference>
<protein>
    <submittedName>
        <fullName evidence="4">Serine/threonine-protein kinase BSK1-2-like</fullName>
    </submittedName>
</protein>
<sequence length="623" mass="69594">MASSASPIIFSVLINGRKVEKDSDCIMSSSNLDTLSNESRPPFSKIAMRPNSTLKIFSFNFFTRRSPDHVDEAKLLPQFPESGVRYHHICISELLADDRASEDVLAVAAAATTTAIVDRWRPSPSRSGHKDERLQCCPAVQRRRRLAMATVATIAVELLLQRFDALWDELMRMNPCKEKKKVLQTIYFLNHSKAGVIKNAVHGLKVFVAEHKDLEGVEKAVHAALAQKLAGNSIKGCTEQTRTVIIFSARSKHHSPPQSFPFPNPPPLMGCCFTTAHQPQNPDSDNDEHHHDAPDTNVNPAEDTDVNPAEVMALSEDGWNIITEQHQEGTAPFRQYTLHELMAATDGFSGQNFVSKGGGEIPNNTYRGRLPGGQRIAVKRFTLLAWPDEAQFREMAIRGGRLRHRRLVNLIGYYCDADERLLVAEFMPNVSLATHLSNSRNRNKEWSMRLRVAYYIAEALEYCINEARTLYFELNPNKVLFDEVGSPCLSCFGLAKNHRKSRCYRTNISYMPPECVVGMVTPESMIYSFGIILQDLLSGKQIPRDEALELVLGKKICIILDSRLYVEYSIEEATVLMKLAYQCLEHNPTDRPTIGDVIATLAQVQNNAGGPSNAIPGTEGQDA</sequence>
<evidence type="ECO:0000313" key="4">
    <source>
        <dbReference type="RefSeq" id="XP_039136427.1"/>
    </source>
</evidence>
<dbReference type="SUPFAM" id="SSF56112">
    <property type="entry name" value="Protein kinase-like (PK-like)"/>
    <property type="match status" value="1"/>
</dbReference>
<dbReference type="PANTHER" id="PTHR45863">
    <property type="entry name" value="SERINE/THREONINE-PROTEIN KINASE BSK5"/>
    <property type="match status" value="1"/>
</dbReference>
<evidence type="ECO:0000313" key="3">
    <source>
        <dbReference type="Proteomes" id="UP001515500"/>
    </source>
</evidence>
<reference evidence="4" key="1">
    <citation type="submission" date="2025-08" db="UniProtKB">
        <authorList>
            <consortium name="RefSeq"/>
        </authorList>
    </citation>
    <scope>IDENTIFICATION</scope>
</reference>
<dbReference type="PROSITE" id="PS50011">
    <property type="entry name" value="PROTEIN_KINASE_DOM"/>
    <property type="match status" value="1"/>
</dbReference>
<keyword evidence="3" id="KW-1185">Reference proteome</keyword>
<name>A0AB40CA05_DIOCR</name>
<dbReference type="Gene3D" id="1.10.510.10">
    <property type="entry name" value="Transferase(Phosphotransferase) domain 1"/>
    <property type="match status" value="1"/>
</dbReference>
<dbReference type="GO" id="GO:0009742">
    <property type="term" value="P:brassinosteroid mediated signaling pathway"/>
    <property type="evidence" value="ECO:0007669"/>
    <property type="project" value="InterPro"/>
</dbReference>
<feature type="region of interest" description="Disordered" evidence="1">
    <location>
        <begin position="274"/>
        <end position="304"/>
    </location>
</feature>